<dbReference type="InterPro" id="IPR015421">
    <property type="entry name" value="PyrdxlP-dep_Trfase_major"/>
</dbReference>
<evidence type="ECO:0000256" key="4">
    <source>
        <dbReference type="ARBA" id="ARBA00012085"/>
    </source>
</evidence>
<evidence type="ECO:0000256" key="7">
    <source>
        <dbReference type="ARBA" id="ARBA00029853"/>
    </source>
</evidence>
<keyword evidence="6" id="KW-0028">Amino-acid biosynthesis</keyword>
<dbReference type="PANTHER" id="PTHR11808:SF15">
    <property type="entry name" value="CYSTATHIONINE GAMMA-LYASE"/>
    <property type="match status" value="1"/>
</dbReference>
<evidence type="ECO:0000256" key="9">
    <source>
        <dbReference type="SAM" id="MobiDB-lite"/>
    </source>
</evidence>
<dbReference type="InterPro" id="IPR015424">
    <property type="entry name" value="PyrdxlP-dep_Trfase"/>
</dbReference>
<evidence type="ECO:0000256" key="3">
    <source>
        <dbReference type="ARBA" id="ARBA00009077"/>
    </source>
</evidence>
<keyword evidence="5 8" id="KW-0663">Pyridoxal phosphate</keyword>
<evidence type="ECO:0000256" key="5">
    <source>
        <dbReference type="ARBA" id="ARBA00022898"/>
    </source>
</evidence>
<dbReference type="GO" id="GO:0019343">
    <property type="term" value="P:cysteine biosynthetic process via cystathionine"/>
    <property type="evidence" value="ECO:0007669"/>
    <property type="project" value="TreeGrafter"/>
</dbReference>
<dbReference type="GO" id="GO:0005737">
    <property type="term" value="C:cytoplasm"/>
    <property type="evidence" value="ECO:0007669"/>
    <property type="project" value="TreeGrafter"/>
</dbReference>
<dbReference type="Gene3D" id="3.40.640.10">
    <property type="entry name" value="Type I PLP-dependent aspartate aminotransferase-like (Major domain)"/>
    <property type="match status" value="1"/>
</dbReference>
<dbReference type="EC" id="4.4.1.1" evidence="4"/>
<dbReference type="InterPro" id="IPR000277">
    <property type="entry name" value="Cys/Met-Metab_PyrdxlP-dep_enz"/>
</dbReference>
<dbReference type="Proteomes" id="UP000887578">
    <property type="component" value="Unplaced"/>
</dbReference>
<dbReference type="GO" id="GO:0004123">
    <property type="term" value="F:cystathionine gamma-lyase activity"/>
    <property type="evidence" value="ECO:0007669"/>
    <property type="project" value="TreeGrafter"/>
</dbReference>
<dbReference type="SUPFAM" id="SSF53383">
    <property type="entry name" value="PLP-dependent transferases"/>
    <property type="match status" value="1"/>
</dbReference>
<evidence type="ECO:0000256" key="6">
    <source>
        <dbReference type="ARBA" id="ARBA00023192"/>
    </source>
</evidence>
<feature type="compositionally biased region" description="Basic and acidic residues" evidence="9">
    <location>
        <begin position="44"/>
        <end position="57"/>
    </location>
</feature>
<keyword evidence="10" id="KW-1185">Reference proteome</keyword>
<evidence type="ECO:0000256" key="8">
    <source>
        <dbReference type="RuleBase" id="RU362118"/>
    </source>
</evidence>
<accession>A0A914QMT0</accession>
<evidence type="ECO:0000313" key="11">
    <source>
        <dbReference type="WBParaSite" id="PDA_v2.g4598.t1"/>
    </source>
</evidence>
<organism evidence="10 11">
    <name type="scientific">Panagrolaimus davidi</name>
    <dbReference type="NCBI Taxonomy" id="227884"/>
    <lineage>
        <taxon>Eukaryota</taxon>
        <taxon>Metazoa</taxon>
        <taxon>Ecdysozoa</taxon>
        <taxon>Nematoda</taxon>
        <taxon>Chromadorea</taxon>
        <taxon>Rhabditida</taxon>
        <taxon>Tylenchina</taxon>
        <taxon>Panagrolaimomorpha</taxon>
        <taxon>Panagrolaimoidea</taxon>
        <taxon>Panagrolaimidae</taxon>
        <taxon>Panagrolaimus</taxon>
    </lineage>
</organism>
<evidence type="ECO:0000313" key="10">
    <source>
        <dbReference type="Proteomes" id="UP000887578"/>
    </source>
</evidence>
<protein>
    <recommendedName>
        <fullName evidence="4">cystathionine gamma-lyase</fullName>
        <ecNumber evidence="4">4.4.1.1</ecNumber>
    </recommendedName>
    <alternativeName>
        <fullName evidence="7">Gamma-cystathionase</fullName>
    </alternativeName>
</protein>
<comment type="cofactor">
    <cofactor evidence="1 8">
        <name>pyridoxal 5'-phosphate</name>
        <dbReference type="ChEBI" id="CHEBI:597326"/>
    </cofactor>
</comment>
<dbReference type="WBParaSite" id="PDA_v2.g4598.t1">
    <property type="protein sequence ID" value="PDA_v2.g4598.t1"/>
    <property type="gene ID" value="PDA_v2.g4598"/>
</dbReference>
<proteinExistence type="inferred from homology"/>
<dbReference type="GO" id="GO:0030170">
    <property type="term" value="F:pyridoxal phosphate binding"/>
    <property type="evidence" value="ECO:0007669"/>
    <property type="project" value="InterPro"/>
</dbReference>
<evidence type="ECO:0000256" key="2">
    <source>
        <dbReference type="ARBA" id="ARBA00005038"/>
    </source>
</evidence>
<reference evidence="11" key="1">
    <citation type="submission" date="2022-11" db="UniProtKB">
        <authorList>
            <consortium name="WormBaseParasite"/>
        </authorList>
    </citation>
    <scope>IDENTIFICATION</scope>
</reference>
<comment type="pathway">
    <text evidence="2">Amino-acid biosynthesis; L-cysteine biosynthesis; L-cysteine from L-homocysteine and L-serine: step 2/2.</text>
</comment>
<evidence type="ECO:0000256" key="1">
    <source>
        <dbReference type="ARBA" id="ARBA00001933"/>
    </source>
</evidence>
<dbReference type="PANTHER" id="PTHR11808">
    <property type="entry name" value="TRANS-SULFURATION ENZYME FAMILY MEMBER"/>
    <property type="match status" value="1"/>
</dbReference>
<dbReference type="Pfam" id="PF01053">
    <property type="entry name" value="Cys_Met_Meta_PP"/>
    <property type="match status" value="1"/>
</dbReference>
<comment type="similarity">
    <text evidence="3 8">Belongs to the trans-sulfuration enzymes family.</text>
</comment>
<name>A0A914QMT0_9BILA</name>
<sequence length="103" mass="11298">MAPQQDSVYGTDGFGTKAIHVGQEPERWDMNQVVPCISLSTTYKQERPGEPKGHDYSRAGNPTRDVLQENIAALENGANILKTGDHIVCSDDVYGGQGKRFSF</sequence>
<dbReference type="AlphaFoldDB" id="A0A914QMT0"/>
<dbReference type="GO" id="GO:0019346">
    <property type="term" value="P:transsulfuration"/>
    <property type="evidence" value="ECO:0007669"/>
    <property type="project" value="InterPro"/>
</dbReference>
<keyword evidence="6" id="KW-0198">Cysteine biosynthesis</keyword>
<feature type="region of interest" description="Disordered" evidence="9">
    <location>
        <begin position="41"/>
        <end position="62"/>
    </location>
</feature>